<keyword evidence="3" id="KW-0677">Repeat</keyword>
<dbReference type="SUPFAM" id="SSF51161">
    <property type="entry name" value="Trimeric LpxA-like enzymes"/>
    <property type="match status" value="1"/>
</dbReference>
<keyword evidence="2 4" id="KW-0808">Transferase</keyword>
<reference evidence="4 5" key="2">
    <citation type="submission" date="2019-08" db="EMBL/GenBank/DDBJ databases">
        <title>Jejuicoccus antrihumi gen. nov., sp. nov., a new member of the family Dermacoccaceae isolated from a cave.</title>
        <authorList>
            <person name="Schumann P."/>
            <person name="Kim I.S."/>
        </authorList>
    </citation>
    <scope>NUCLEOTIDE SEQUENCE [LARGE SCALE GENOMIC DNA]</scope>
    <source>
        <strain evidence="4 5">C5-26</strain>
    </source>
</reference>
<dbReference type="PANTHER" id="PTHR23416">
    <property type="entry name" value="SIALIC ACID SYNTHASE-RELATED"/>
    <property type="match status" value="1"/>
</dbReference>
<sequence length="186" mass="19936">MLRERRIPTRSDEWQQLYRQVQIAMDLTSRLNVLPFGDVDARQALLEELFGAAAPGTAFVHPPFYCTSGVGTRLGEGSSVGQACSFLDLGGITIGERTMISPKVTLITEGHPIEPVDRYAFITVAPIVIEARVWIGAAATILPGVTVGHDSVVGAGAVITKDVPPLTVMTGPGHTVRRHLEPLSNL</sequence>
<dbReference type="Pfam" id="PF14602">
    <property type="entry name" value="Hexapep_2"/>
    <property type="match status" value="1"/>
</dbReference>
<dbReference type="AlphaFoldDB" id="A0A563DS36"/>
<dbReference type="InterPro" id="IPR018357">
    <property type="entry name" value="Hexapep_transf_CS"/>
</dbReference>
<accession>A0A563DS36</accession>
<dbReference type="EMBL" id="VCQV01000059">
    <property type="protein sequence ID" value="TWP32741.1"/>
    <property type="molecule type" value="Genomic_DNA"/>
</dbReference>
<dbReference type="GO" id="GO:0008374">
    <property type="term" value="F:O-acyltransferase activity"/>
    <property type="evidence" value="ECO:0007669"/>
    <property type="project" value="TreeGrafter"/>
</dbReference>
<dbReference type="Gene3D" id="2.160.10.10">
    <property type="entry name" value="Hexapeptide repeat proteins"/>
    <property type="match status" value="1"/>
</dbReference>
<evidence type="ECO:0000256" key="3">
    <source>
        <dbReference type="ARBA" id="ARBA00022737"/>
    </source>
</evidence>
<dbReference type="InterPro" id="IPR051159">
    <property type="entry name" value="Hexapeptide_acetyltransf"/>
</dbReference>
<dbReference type="Proteomes" id="UP000320244">
    <property type="component" value="Unassembled WGS sequence"/>
</dbReference>
<gene>
    <name evidence="4" type="ORF">FGL98_23395</name>
</gene>
<dbReference type="InterPro" id="IPR001451">
    <property type="entry name" value="Hexapep"/>
</dbReference>
<reference evidence="4 5" key="1">
    <citation type="submission" date="2019-05" db="EMBL/GenBank/DDBJ databases">
        <authorList>
            <person name="Lee S.D."/>
        </authorList>
    </citation>
    <scope>NUCLEOTIDE SEQUENCE [LARGE SCALE GENOMIC DNA]</scope>
    <source>
        <strain evidence="4 5">C5-26</strain>
    </source>
</reference>
<dbReference type="PANTHER" id="PTHR23416:SF23">
    <property type="entry name" value="ACETYLTRANSFERASE C18B11.09C-RELATED"/>
    <property type="match status" value="1"/>
</dbReference>
<evidence type="ECO:0000313" key="5">
    <source>
        <dbReference type="Proteomes" id="UP000320244"/>
    </source>
</evidence>
<evidence type="ECO:0000256" key="2">
    <source>
        <dbReference type="ARBA" id="ARBA00022679"/>
    </source>
</evidence>
<evidence type="ECO:0000313" key="4">
    <source>
        <dbReference type="EMBL" id="TWP32741.1"/>
    </source>
</evidence>
<dbReference type="InterPro" id="IPR011004">
    <property type="entry name" value="Trimer_LpxA-like_sf"/>
</dbReference>
<comment type="similarity">
    <text evidence="1">Belongs to the transferase hexapeptide repeat family.</text>
</comment>
<name>A0A563DS36_9MICO</name>
<dbReference type="PROSITE" id="PS00101">
    <property type="entry name" value="HEXAPEP_TRANSFERASES"/>
    <property type="match status" value="1"/>
</dbReference>
<dbReference type="GO" id="GO:0005829">
    <property type="term" value="C:cytosol"/>
    <property type="evidence" value="ECO:0007669"/>
    <property type="project" value="TreeGrafter"/>
</dbReference>
<evidence type="ECO:0000256" key="1">
    <source>
        <dbReference type="ARBA" id="ARBA00007274"/>
    </source>
</evidence>
<keyword evidence="5" id="KW-1185">Reference proteome</keyword>
<comment type="caution">
    <text evidence="4">The sequence shown here is derived from an EMBL/GenBank/DDBJ whole genome shotgun (WGS) entry which is preliminary data.</text>
</comment>
<protein>
    <submittedName>
        <fullName evidence="4">Sugar O-acetyltransferase</fullName>
    </submittedName>
</protein>
<proteinExistence type="inferred from homology"/>
<dbReference type="OrthoDB" id="2643438at2"/>
<organism evidence="4 5">
    <name type="scientific">Leekyejoonella antrihumi</name>
    <dbReference type="NCBI Taxonomy" id="1660198"/>
    <lineage>
        <taxon>Bacteria</taxon>
        <taxon>Bacillati</taxon>
        <taxon>Actinomycetota</taxon>
        <taxon>Actinomycetes</taxon>
        <taxon>Micrococcales</taxon>
        <taxon>Dermacoccaceae</taxon>
        <taxon>Leekyejoonella</taxon>
    </lineage>
</organism>